<organism evidence="2 3">
    <name type="scientific">Reinekea marinisedimentorum</name>
    <dbReference type="NCBI Taxonomy" id="230495"/>
    <lineage>
        <taxon>Bacteria</taxon>
        <taxon>Pseudomonadati</taxon>
        <taxon>Pseudomonadota</taxon>
        <taxon>Gammaproteobacteria</taxon>
        <taxon>Oceanospirillales</taxon>
        <taxon>Saccharospirillaceae</taxon>
        <taxon>Reinekea</taxon>
    </lineage>
</organism>
<reference evidence="2 3" key="1">
    <citation type="submission" date="2019-03" db="EMBL/GenBank/DDBJ databases">
        <title>Genomic Encyclopedia of Archaeal and Bacterial Type Strains, Phase II (KMG-II): from individual species to whole genera.</title>
        <authorList>
            <person name="Goeker M."/>
        </authorList>
    </citation>
    <scope>NUCLEOTIDE SEQUENCE [LARGE SCALE GENOMIC DNA]</scope>
    <source>
        <strain evidence="2 3">DSM 15388</strain>
    </source>
</reference>
<dbReference type="EMBL" id="SLZR01000022">
    <property type="protein sequence ID" value="TCS36770.1"/>
    <property type="molecule type" value="Genomic_DNA"/>
</dbReference>
<proteinExistence type="predicted"/>
<dbReference type="AlphaFoldDB" id="A0A4V6NXZ0"/>
<evidence type="ECO:0000313" key="2">
    <source>
        <dbReference type="EMBL" id="TCS36770.1"/>
    </source>
</evidence>
<gene>
    <name evidence="2" type="ORF">BCF53_12244</name>
</gene>
<evidence type="ECO:0000313" key="3">
    <source>
        <dbReference type="Proteomes" id="UP000295793"/>
    </source>
</evidence>
<dbReference type="Proteomes" id="UP000295793">
    <property type="component" value="Unassembled WGS sequence"/>
</dbReference>
<accession>A0A4V6NXZ0</accession>
<dbReference type="RefSeq" id="WP_132703685.1">
    <property type="nucleotide sequence ID" value="NZ_SLZR01000022.1"/>
</dbReference>
<sequence length="199" mass="21809">MKKLFMFSCILLPLNVFSGSIYQCSNQKGDTIFQSTPCAETTVKVIKEIPNHDTTEYTDEMVKALSKLSGKSKEDLKDPEVRKAAEILAATDAAKSYAYSEVYSVSSKYCGSDVENALEAYESRAKSIISLGEYYYQVGIQGEIKGESIGASGKELKDSLNGLIGDLDQKYSSANETSLGSMCRDALRDIKSLTMMYGD</sequence>
<comment type="caution">
    <text evidence="2">The sequence shown here is derived from an EMBL/GenBank/DDBJ whole genome shotgun (WGS) entry which is preliminary data.</text>
</comment>
<feature type="signal peptide" evidence="1">
    <location>
        <begin position="1"/>
        <end position="18"/>
    </location>
</feature>
<evidence type="ECO:0008006" key="4">
    <source>
        <dbReference type="Google" id="ProtNLM"/>
    </source>
</evidence>
<protein>
    <recommendedName>
        <fullName evidence="4">DUF4124 domain-containing protein</fullName>
    </recommendedName>
</protein>
<dbReference type="OrthoDB" id="6695268at2"/>
<name>A0A4V6NXZ0_9GAMM</name>
<keyword evidence="1" id="KW-0732">Signal</keyword>
<keyword evidence="3" id="KW-1185">Reference proteome</keyword>
<evidence type="ECO:0000256" key="1">
    <source>
        <dbReference type="SAM" id="SignalP"/>
    </source>
</evidence>
<feature type="chain" id="PRO_5020964387" description="DUF4124 domain-containing protein" evidence="1">
    <location>
        <begin position="19"/>
        <end position="199"/>
    </location>
</feature>